<protein>
    <recommendedName>
        <fullName evidence="6">mRNA decay activator protein ZFP36</fullName>
    </recommendedName>
    <alternativeName>
        <fullName evidence="6">Zinc finger protein 36</fullName>
    </alternativeName>
</protein>
<dbReference type="InterPro" id="IPR045877">
    <property type="entry name" value="ZFP36-like"/>
</dbReference>
<feature type="region of interest" description="Disordered" evidence="7">
    <location>
        <begin position="240"/>
        <end position="293"/>
    </location>
</feature>
<dbReference type="GO" id="GO:0005634">
    <property type="term" value="C:nucleus"/>
    <property type="evidence" value="ECO:0007669"/>
    <property type="project" value="UniProtKB-SubCell"/>
</dbReference>
<keyword evidence="4 5" id="KW-0862">Zinc</keyword>
<dbReference type="PANTHER" id="PTHR12547">
    <property type="entry name" value="CCCH ZINC FINGER/TIS11-RELATED"/>
    <property type="match status" value="1"/>
</dbReference>
<keyword evidence="10" id="KW-1185">Reference proteome</keyword>
<dbReference type="SMART" id="SM00356">
    <property type="entry name" value="ZnF_C3H1"/>
    <property type="match status" value="4"/>
</dbReference>
<dbReference type="InterPro" id="IPR000571">
    <property type="entry name" value="Znf_CCCH"/>
</dbReference>
<keyword evidence="3 5" id="KW-0863">Zinc-finger</keyword>
<feature type="compositionally biased region" description="Low complexity" evidence="7">
    <location>
        <begin position="240"/>
        <end position="262"/>
    </location>
</feature>
<dbReference type="EMBL" id="JADWDJ010000024">
    <property type="protein sequence ID" value="KAG5260684.1"/>
    <property type="molecule type" value="Genomic_DNA"/>
</dbReference>
<feature type="region of interest" description="Disordered" evidence="7">
    <location>
        <begin position="176"/>
        <end position="200"/>
    </location>
</feature>
<dbReference type="Gene3D" id="4.10.1000.10">
    <property type="entry name" value="Zinc finger, CCCH-type"/>
    <property type="match status" value="3"/>
</dbReference>
<evidence type="ECO:0000256" key="2">
    <source>
        <dbReference type="ARBA" id="ARBA00022737"/>
    </source>
</evidence>
<gene>
    <name evidence="9" type="ORF">AALO_G00295270</name>
</gene>
<dbReference type="InterPro" id="IPR036855">
    <property type="entry name" value="Znf_CCCH_sf"/>
</dbReference>
<dbReference type="GO" id="GO:0035925">
    <property type="term" value="F:mRNA 3'-UTR AU-rich region binding"/>
    <property type="evidence" value="ECO:0007669"/>
    <property type="project" value="UniProtKB-UniRule"/>
</dbReference>
<name>A0AAV6FD39_9TELE</name>
<dbReference type="FunFam" id="4.10.1000.10:FF:000002">
    <property type="entry name" value="Zinc finger protein 36, C3H1 type-like 1"/>
    <property type="match status" value="1"/>
</dbReference>
<keyword evidence="1 5" id="KW-0479">Metal-binding</keyword>
<keyword evidence="2 6" id="KW-0677">Repeat</keyword>
<evidence type="ECO:0000256" key="1">
    <source>
        <dbReference type="ARBA" id="ARBA00022723"/>
    </source>
</evidence>
<feature type="domain" description="C3H1-type" evidence="8">
    <location>
        <begin position="142"/>
        <end position="169"/>
    </location>
</feature>
<dbReference type="PROSITE" id="PS50103">
    <property type="entry name" value="ZF_C3H1"/>
    <property type="match status" value="4"/>
</dbReference>
<comment type="subunit">
    <text evidence="6">Associates with the cytoplasmic CCR4-NOT deadenylase complex to trigger ARE-containing mRNA deadenylation and decay processes.</text>
</comment>
<dbReference type="GO" id="GO:0008270">
    <property type="term" value="F:zinc ion binding"/>
    <property type="evidence" value="ECO:0007669"/>
    <property type="project" value="UniProtKB-KW"/>
</dbReference>
<sequence length="356" mass="39049">MFETSHNDLMLFASQEDEAAVHNLLCDGEAPTSQGLSLAEALLPLVQTSAPQLTPLLYSTRYKTELCSRYAETGACKYAERCQFAHGLHDLHVPSRHPKYKTELCRTFHTAGYCVYGTRCLFVHSLQEQRPPSRHQRRPGHVRTVPCRNYRAFGVCPFGTHCHFLHVDAGASEASTDSEEEKICPPPTASSATAAPHVPARSEWKPRGTLCRTFSAFGFCLYGTRCRFQHGLPKALQGSSLDSFSAPSPSSSQPTWPSFPTSLTQLPTRAVSPASDMRSSSPTSWSSSSPPSALASPIYPDDGFPITPPLSCEPLVHNAFTFSSQHLNDLLLPLAFRLQQLETSQAMEALDKPLGL</sequence>
<evidence type="ECO:0000259" key="8">
    <source>
        <dbReference type="PROSITE" id="PS50103"/>
    </source>
</evidence>
<feature type="domain" description="C3H1-type" evidence="8">
    <location>
        <begin position="205"/>
        <end position="233"/>
    </location>
</feature>
<evidence type="ECO:0000313" key="10">
    <source>
        <dbReference type="Proteomes" id="UP000823561"/>
    </source>
</evidence>
<evidence type="ECO:0000256" key="3">
    <source>
        <dbReference type="ARBA" id="ARBA00022771"/>
    </source>
</evidence>
<evidence type="ECO:0000256" key="6">
    <source>
        <dbReference type="RuleBase" id="RU369014"/>
    </source>
</evidence>
<keyword evidence="6" id="KW-0539">Nucleus</keyword>
<evidence type="ECO:0000256" key="7">
    <source>
        <dbReference type="SAM" id="MobiDB-lite"/>
    </source>
</evidence>
<dbReference type="GO" id="GO:0061158">
    <property type="term" value="P:3'-UTR-mediated mRNA destabilization"/>
    <property type="evidence" value="ECO:0007669"/>
    <property type="project" value="UniProtKB-UniRule"/>
</dbReference>
<dbReference type="Proteomes" id="UP000823561">
    <property type="component" value="Chromosome 24"/>
</dbReference>
<comment type="function">
    <text evidence="6">Zinc-finger RNA-binding protein that destabilizes several cytoplasmic AU-rich element (ARE)-containing mRNA transcripts by promoting their poly(A) tail removal or deadenylation, and hence provide a mechanism for attenuating protein synthesis. Acts as a 3'-untranslated region (UTR) ARE mRNA-binding adapter protein to communicate signaling events to the mRNA decay machinery. Functions by recruiting the CCR4-NOT deadenylase complex and probably other components of the cytoplasmic RNA decay machinery to the bound ARE-containing mRNAs, and hence promotes ARE-mediated mRNA deadenylation and decay processes. Binds to 3'-UTR ARE of numerous mRNAs.</text>
</comment>
<evidence type="ECO:0000256" key="5">
    <source>
        <dbReference type="PROSITE-ProRule" id="PRU00723"/>
    </source>
</evidence>
<feature type="zinc finger region" description="C3H1-type" evidence="5">
    <location>
        <begin position="142"/>
        <end position="169"/>
    </location>
</feature>
<feature type="compositionally biased region" description="Low complexity" evidence="7">
    <location>
        <begin position="279"/>
        <end position="293"/>
    </location>
</feature>
<proteinExistence type="predicted"/>
<organism evidence="9 10">
    <name type="scientific">Alosa alosa</name>
    <name type="common">allis shad</name>
    <dbReference type="NCBI Taxonomy" id="278164"/>
    <lineage>
        <taxon>Eukaryota</taxon>
        <taxon>Metazoa</taxon>
        <taxon>Chordata</taxon>
        <taxon>Craniata</taxon>
        <taxon>Vertebrata</taxon>
        <taxon>Euteleostomi</taxon>
        <taxon>Actinopterygii</taxon>
        <taxon>Neopterygii</taxon>
        <taxon>Teleostei</taxon>
        <taxon>Clupei</taxon>
        <taxon>Clupeiformes</taxon>
        <taxon>Clupeoidei</taxon>
        <taxon>Clupeidae</taxon>
        <taxon>Alosa</taxon>
    </lineage>
</organism>
<dbReference type="Pfam" id="PF00642">
    <property type="entry name" value="zf-CCCH"/>
    <property type="match status" value="4"/>
</dbReference>
<dbReference type="GO" id="GO:1990904">
    <property type="term" value="C:ribonucleoprotein complex"/>
    <property type="evidence" value="ECO:0007669"/>
    <property type="project" value="UniProtKB-KW"/>
</dbReference>
<feature type="zinc finger region" description="C3H1-type" evidence="5">
    <location>
        <begin position="61"/>
        <end position="89"/>
    </location>
</feature>
<keyword evidence="6" id="KW-0687">Ribonucleoprotein</keyword>
<dbReference type="GO" id="GO:0005737">
    <property type="term" value="C:cytoplasm"/>
    <property type="evidence" value="ECO:0007669"/>
    <property type="project" value="UniProtKB-SubCell"/>
</dbReference>
<feature type="domain" description="C3H1-type" evidence="8">
    <location>
        <begin position="61"/>
        <end position="89"/>
    </location>
</feature>
<feature type="zinc finger region" description="C3H1-type" evidence="5">
    <location>
        <begin position="99"/>
        <end position="127"/>
    </location>
</feature>
<reference evidence="9" key="1">
    <citation type="submission" date="2020-10" db="EMBL/GenBank/DDBJ databases">
        <title>Chromosome-scale genome assembly of the Allis shad, Alosa alosa.</title>
        <authorList>
            <person name="Margot Z."/>
            <person name="Christophe K."/>
            <person name="Cabau C."/>
            <person name="Louis A."/>
            <person name="Berthelot C."/>
            <person name="Parey E."/>
            <person name="Roest Crollius H."/>
            <person name="Montfort J."/>
            <person name="Robinson-Rechavi M."/>
            <person name="Bucao C."/>
            <person name="Bouchez O."/>
            <person name="Gislard M."/>
            <person name="Lluch J."/>
            <person name="Milhes M."/>
            <person name="Lampietro C."/>
            <person name="Lopez Roques C."/>
            <person name="Donnadieu C."/>
            <person name="Braasch I."/>
            <person name="Desvignes T."/>
            <person name="Postlethwait J."/>
            <person name="Bobe J."/>
            <person name="Guiguen Y."/>
        </authorList>
    </citation>
    <scope>NUCLEOTIDE SEQUENCE</scope>
    <source>
        <strain evidence="9">M-15738</strain>
        <tissue evidence="9">Blood</tissue>
    </source>
</reference>
<dbReference type="SUPFAM" id="SSF90229">
    <property type="entry name" value="CCCH zinc finger"/>
    <property type="match status" value="4"/>
</dbReference>
<dbReference type="AlphaFoldDB" id="A0AAV6FD39"/>
<accession>A0AAV6FD39</accession>
<dbReference type="FunFam" id="4.10.1000.10:FF:000001">
    <property type="entry name" value="zinc finger CCCH domain-containing protein 15-like"/>
    <property type="match status" value="1"/>
</dbReference>
<comment type="subcellular location">
    <subcellularLocation>
        <location evidence="6">Nucleus</location>
    </subcellularLocation>
    <subcellularLocation>
        <location evidence="6">Cytoplasm</location>
    </subcellularLocation>
</comment>
<comment type="caution">
    <text evidence="9">The sequence shown here is derived from an EMBL/GenBank/DDBJ whole genome shotgun (WGS) entry which is preliminary data.</text>
</comment>
<feature type="domain" description="C3H1-type" evidence="8">
    <location>
        <begin position="99"/>
        <end position="127"/>
    </location>
</feature>
<keyword evidence="6" id="KW-0963">Cytoplasm</keyword>
<dbReference type="PANTHER" id="PTHR12547:SF112">
    <property type="entry name" value="MRNA DECAY ACTIVATOR PROTEIN ZFP36"/>
    <property type="match status" value="1"/>
</dbReference>
<evidence type="ECO:0000313" key="9">
    <source>
        <dbReference type="EMBL" id="KAG5260684.1"/>
    </source>
</evidence>
<evidence type="ECO:0000256" key="4">
    <source>
        <dbReference type="ARBA" id="ARBA00022833"/>
    </source>
</evidence>
<dbReference type="Gene3D" id="6.10.250.3220">
    <property type="match status" value="1"/>
</dbReference>
<feature type="zinc finger region" description="C3H1-type" evidence="5">
    <location>
        <begin position="205"/>
        <end position="233"/>
    </location>
</feature>
<dbReference type="GO" id="GO:1900153">
    <property type="term" value="P:positive regulation of nuclear-transcribed mRNA catabolic process, deadenylation-dependent decay"/>
    <property type="evidence" value="ECO:0007669"/>
    <property type="project" value="UniProtKB-UniRule"/>
</dbReference>